<evidence type="ECO:0000313" key="1">
    <source>
        <dbReference type="EMBL" id="MBE6505341.1"/>
    </source>
</evidence>
<dbReference type="AlphaFoldDB" id="A0A8T3VKP7"/>
<dbReference type="RefSeq" id="WP_303736991.1">
    <property type="nucleotide sequence ID" value="NZ_SUTE01000045.1"/>
</dbReference>
<dbReference type="EMBL" id="SUTE01000045">
    <property type="protein sequence ID" value="MBE6505341.1"/>
    <property type="molecule type" value="Genomic_DNA"/>
</dbReference>
<reference evidence="1" key="1">
    <citation type="submission" date="2019-04" db="EMBL/GenBank/DDBJ databases">
        <title>Evolution of Biomass-Degrading Anaerobic Consortia Revealed by Metagenomics.</title>
        <authorList>
            <person name="Peng X."/>
        </authorList>
    </citation>
    <scope>NUCLEOTIDE SEQUENCE</scope>
    <source>
        <strain evidence="1">SIG12</strain>
    </source>
</reference>
<evidence type="ECO:0008006" key="3">
    <source>
        <dbReference type="Google" id="ProtNLM"/>
    </source>
</evidence>
<protein>
    <recommendedName>
        <fullName evidence="3">Transposase</fullName>
    </recommendedName>
</protein>
<proteinExistence type="predicted"/>
<dbReference type="Proteomes" id="UP000762703">
    <property type="component" value="Unassembled WGS sequence"/>
</dbReference>
<sequence length="299" mass="34675">MSKIKRMNNPEDTFMKRQFTYLGDIAHEFYNLPGKYIGSECNEYPNVDGGIPRADIVYEVRMKDGSIFMINIEDETSYVNVNTLKKSYNYKINIYYKTKNPVISVITTTLPEDKCLNELWISPTDLFKPFVISLHDENAWKKLNTLIDKAKKQEEFSDIEGLELINLPRFCSENHQKAIEMICSVLYDLKIDDDYVKNELIYSMQCMIHKYAKTDEKIKDLEEMIGLRQVMKKRSPVLDAMERQGVLKGRKQGIEIGEEKGILKVLKDLANDSSNEKTVEELAEKYGYTVDEILNANVD</sequence>
<comment type="caution">
    <text evidence="1">The sequence shown here is derived from an EMBL/GenBank/DDBJ whole genome shotgun (WGS) entry which is preliminary data.</text>
</comment>
<gene>
    <name evidence="1" type="ORF">E7Z73_06330</name>
</gene>
<evidence type="ECO:0000313" key="2">
    <source>
        <dbReference type="Proteomes" id="UP000762703"/>
    </source>
</evidence>
<accession>A0A8T3VKP7</accession>
<name>A0A8T3VKP7_9EURY</name>
<organism evidence="1 2">
    <name type="scientific">Methanobrevibacter millerae</name>
    <dbReference type="NCBI Taxonomy" id="230361"/>
    <lineage>
        <taxon>Archaea</taxon>
        <taxon>Methanobacteriati</taxon>
        <taxon>Methanobacteriota</taxon>
        <taxon>Methanomada group</taxon>
        <taxon>Methanobacteria</taxon>
        <taxon>Methanobacteriales</taxon>
        <taxon>Methanobacteriaceae</taxon>
        <taxon>Methanobrevibacter</taxon>
    </lineage>
</organism>